<dbReference type="RefSeq" id="WP_169663758.1">
    <property type="nucleotide sequence ID" value="NZ_CP076133.1"/>
</dbReference>
<keyword evidence="1" id="KW-0812">Transmembrane</keyword>
<evidence type="ECO:0000313" key="2">
    <source>
        <dbReference type="EMBL" id="QWG04275.1"/>
    </source>
</evidence>
<dbReference type="EMBL" id="CP076133">
    <property type="protein sequence ID" value="QWG04275.1"/>
    <property type="molecule type" value="Genomic_DNA"/>
</dbReference>
<organism evidence="2 3">
    <name type="scientific">Flammeovirga yaeyamensis</name>
    <dbReference type="NCBI Taxonomy" id="367791"/>
    <lineage>
        <taxon>Bacteria</taxon>
        <taxon>Pseudomonadati</taxon>
        <taxon>Bacteroidota</taxon>
        <taxon>Cytophagia</taxon>
        <taxon>Cytophagales</taxon>
        <taxon>Flammeovirgaceae</taxon>
        <taxon>Flammeovirga</taxon>
    </lineage>
</organism>
<keyword evidence="3" id="KW-1185">Reference proteome</keyword>
<dbReference type="Gene3D" id="2.40.230.20">
    <property type="entry name" value="Nucleoside-specific channel-forming protein, Tsx-like"/>
    <property type="match status" value="1"/>
</dbReference>
<proteinExistence type="predicted"/>
<dbReference type="SUPFAM" id="SSF111364">
    <property type="entry name" value="Tsx-like channel"/>
    <property type="match status" value="1"/>
</dbReference>
<gene>
    <name evidence="2" type="ORF">KMW28_25620</name>
</gene>
<evidence type="ECO:0000313" key="3">
    <source>
        <dbReference type="Proteomes" id="UP000678679"/>
    </source>
</evidence>
<protein>
    <submittedName>
        <fullName evidence="2">Uncharacterized protein</fullName>
    </submittedName>
</protein>
<evidence type="ECO:0000256" key="1">
    <source>
        <dbReference type="SAM" id="Phobius"/>
    </source>
</evidence>
<keyword evidence="1" id="KW-1133">Transmembrane helix</keyword>
<reference evidence="2 3" key="1">
    <citation type="submission" date="2021-05" db="EMBL/GenBank/DDBJ databases">
        <title>Comparative genomic studies on the polysaccharide-degrading batcterial strains of the Flammeovirga genus.</title>
        <authorList>
            <person name="Zewei F."/>
            <person name="Zheng Z."/>
            <person name="Yu L."/>
            <person name="Ruyue G."/>
            <person name="Yanhong M."/>
            <person name="Yuanyuan C."/>
            <person name="Jingyan G."/>
            <person name="Wenjun H."/>
        </authorList>
    </citation>
    <scope>NUCLEOTIDE SEQUENCE [LARGE SCALE GENOMIC DNA]</scope>
    <source>
        <strain evidence="2 3">NBRC:100898</strain>
    </source>
</reference>
<dbReference type="AlphaFoldDB" id="A0AAX1N9Q1"/>
<name>A0AAX1N9Q1_9BACT</name>
<dbReference type="KEGG" id="fya:KMW28_25620"/>
<dbReference type="GO" id="GO:0009279">
    <property type="term" value="C:cell outer membrane"/>
    <property type="evidence" value="ECO:0007669"/>
    <property type="project" value="InterPro"/>
</dbReference>
<accession>A0AAX1N9Q1</accession>
<feature type="transmembrane region" description="Helical" evidence="1">
    <location>
        <begin position="33"/>
        <end position="55"/>
    </location>
</feature>
<dbReference type="InterPro" id="IPR036777">
    <property type="entry name" value="Channel_Tsx-like_sf"/>
</dbReference>
<sequence length="311" mass="34898">MLHCAYLHRDFDVLAITIKTPIQKVSECIKKRLNLLILMVSKKLNLLLLCVLGLFSTTLQAQNFSSTFIEYAYGWNNTDYVTGANPKNEGMNLFTLDHTTVTKWGGVYGFVNFMTAPDGFYTTGYYNQDLDQSAGKYRLYSEVSPWVSLSGVTGKDFSFGPVADVSLDGQLNIGNGFFATLAGAGLTFKAPKGGFLKLSTYWRRDNIREDAVQFTGVFDVPVWKKAGFRIQGFFDLIPNATNKVEFGRTDMGTDFLSQTRFLFDVGRNTIFKNDENSKLEIGCDIYMHFNKDLAANNSNAFVPQPCVRLTF</sequence>
<keyword evidence="1" id="KW-0472">Membrane</keyword>
<dbReference type="Proteomes" id="UP000678679">
    <property type="component" value="Chromosome 2"/>
</dbReference>